<evidence type="ECO:0000313" key="1">
    <source>
        <dbReference type="EMBL" id="CDP14923.1"/>
    </source>
</evidence>
<protein>
    <submittedName>
        <fullName evidence="1">Uncharacterized protein</fullName>
    </submittedName>
</protein>
<evidence type="ECO:0000313" key="2">
    <source>
        <dbReference type="Proteomes" id="UP000295252"/>
    </source>
</evidence>
<sequence>MRIEIYDTTCILGSKFTYLGVTKIINSLFLESGKSSQVVWCLLFLCILFWSENRKGSAVKFLLIPGKHF</sequence>
<organism evidence="1 2">
    <name type="scientific">Coffea canephora</name>
    <name type="common">Robusta coffee</name>
    <dbReference type="NCBI Taxonomy" id="49390"/>
    <lineage>
        <taxon>Eukaryota</taxon>
        <taxon>Viridiplantae</taxon>
        <taxon>Streptophyta</taxon>
        <taxon>Embryophyta</taxon>
        <taxon>Tracheophyta</taxon>
        <taxon>Spermatophyta</taxon>
        <taxon>Magnoliopsida</taxon>
        <taxon>eudicotyledons</taxon>
        <taxon>Gunneridae</taxon>
        <taxon>Pentapetalae</taxon>
        <taxon>asterids</taxon>
        <taxon>lamiids</taxon>
        <taxon>Gentianales</taxon>
        <taxon>Rubiaceae</taxon>
        <taxon>Ixoroideae</taxon>
        <taxon>Gardenieae complex</taxon>
        <taxon>Bertiereae - Coffeeae clade</taxon>
        <taxon>Coffeeae</taxon>
        <taxon>Coffea</taxon>
    </lineage>
</organism>
<gene>
    <name evidence="1" type="ORF">GSCOC_T00042414001</name>
</gene>
<dbReference type="Gramene" id="CDP14923">
    <property type="protein sequence ID" value="CDP14923"/>
    <property type="gene ID" value="GSCOC_T00042414001"/>
</dbReference>
<keyword evidence="2" id="KW-1185">Reference proteome</keyword>
<dbReference type="EMBL" id="HG739176">
    <property type="protein sequence ID" value="CDP14923.1"/>
    <property type="molecule type" value="Genomic_DNA"/>
</dbReference>
<dbReference type="Proteomes" id="UP000295252">
    <property type="component" value="Chromosome VI"/>
</dbReference>
<name>A0A068V4W6_COFCA</name>
<accession>A0A068V4W6</accession>
<dbReference type="InParanoid" id="A0A068V4W6"/>
<reference evidence="2" key="1">
    <citation type="journal article" date="2014" name="Science">
        <title>The coffee genome provides insight into the convergent evolution of caffeine biosynthesis.</title>
        <authorList>
            <person name="Denoeud F."/>
            <person name="Carretero-Paulet L."/>
            <person name="Dereeper A."/>
            <person name="Droc G."/>
            <person name="Guyot R."/>
            <person name="Pietrella M."/>
            <person name="Zheng C."/>
            <person name="Alberti A."/>
            <person name="Anthony F."/>
            <person name="Aprea G."/>
            <person name="Aury J.M."/>
            <person name="Bento P."/>
            <person name="Bernard M."/>
            <person name="Bocs S."/>
            <person name="Campa C."/>
            <person name="Cenci A."/>
            <person name="Combes M.C."/>
            <person name="Crouzillat D."/>
            <person name="Da Silva C."/>
            <person name="Daddiego L."/>
            <person name="De Bellis F."/>
            <person name="Dussert S."/>
            <person name="Garsmeur O."/>
            <person name="Gayraud T."/>
            <person name="Guignon V."/>
            <person name="Jahn K."/>
            <person name="Jamilloux V."/>
            <person name="Joet T."/>
            <person name="Labadie K."/>
            <person name="Lan T."/>
            <person name="Leclercq J."/>
            <person name="Lepelley M."/>
            <person name="Leroy T."/>
            <person name="Li L.T."/>
            <person name="Librado P."/>
            <person name="Lopez L."/>
            <person name="Munoz A."/>
            <person name="Noel B."/>
            <person name="Pallavicini A."/>
            <person name="Perrotta G."/>
            <person name="Poncet V."/>
            <person name="Pot D."/>
            <person name="Priyono X."/>
            <person name="Rigoreau M."/>
            <person name="Rouard M."/>
            <person name="Rozas J."/>
            <person name="Tranchant-Dubreuil C."/>
            <person name="VanBuren R."/>
            <person name="Zhang Q."/>
            <person name="Andrade A.C."/>
            <person name="Argout X."/>
            <person name="Bertrand B."/>
            <person name="de Kochko A."/>
            <person name="Graziosi G."/>
            <person name="Henry R.J."/>
            <person name="Jayarama X."/>
            <person name="Ming R."/>
            <person name="Nagai C."/>
            <person name="Rounsley S."/>
            <person name="Sankoff D."/>
            <person name="Giuliano G."/>
            <person name="Albert V.A."/>
            <person name="Wincker P."/>
            <person name="Lashermes P."/>
        </authorList>
    </citation>
    <scope>NUCLEOTIDE SEQUENCE [LARGE SCALE GENOMIC DNA]</scope>
    <source>
        <strain evidence="2">cv. DH200-94</strain>
    </source>
</reference>
<proteinExistence type="predicted"/>
<dbReference type="AlphaFoldDB" id="A0A068V4W6"/>